<accession>A0A378JPE4</accession>
<dbReference type="EMBL" id="UGNV01000002">
    <property type="protein sequence ID" value="STX55538.1"/>
    <property type="molecule type" value="Genomic_DNA"/>
</dbReference>
<gene>
    <name evidence="1" type="ORF">NCTC13315_02837</name>
    <name evidence="2" type="ORF">NCTC13315_02910</name>
</gene>
<reference evidence="1 3" key="1">
    <citation type="submission" date="2018-06" db="EMBL/GenBank/DDBJ databases">
        <authorList>
            <consortium name="Pathogen Informatics"/>
            <person name="Doyle S."/>
        </authorList>
    </citation>
    <scope>NUCLEOTIDE SEQUENCE [LARGE SCALE GENOMIC DNA]</scope>
    <source>
        <strain evidence="1 3">NCTC13315</strain>
    </source>
</reference>
<name>A0A378JPE4_9GAMM</name>
<sequence length="57" mass="6676">MYNLNYFEKLANTAIFSKEKKEVWKEIGKDSLALRKDLSNKSHFSDTTKVVNFKSCE</sequence>
<protein>
    <submittedName>
        <fullName evidence="1">Uncharacterized protein</fullName>
    </submittedName>
</protein>
<evidence type="ECO:0000313" key="3">
    <source>
        <dbReference type="Proteomes" id="UP000254968"/>
    </source>
</evidence>
<organism evidence="1 3">
    <name type="scientific">Legionella beliardensis</name>
    <dbReference type="NCBI Taxonomy" id="91822"/>
    <lineage>
        <taxon>Bacteria</taxon>
        <taxon>Pseudomonadati</taxon>
        <taxon>Pseudomonadota</taxon>
        <taxon>Gammaproteobacteria</taxon>
        <taxon>Legionellales</taxon>
        <taxon>Legionellaceae</taxon>
        <taxon>Legionella</taxon>
    </lineage>
</organism>
<evidence type="ECO:0000313" key="2">
    <source>
        <dbReference type="EMBL" id="STX55538.1"/>
    </source>
</evidence>
<evidence type="ECO:0000313" key="1">
    <source>
        <dbReference type="EMBL" id="STX55465.1"/>
    </source>
</evidence>
<dbReference type="AlphaFoldDB" id="A0A378JPE4"/>
<dbReference type="RefSeq" id="WP_160149910.1">
    <property type="nucleotide sequence ID" value="NZ_CAAAHO010000010.1"/>
</dbReference>
<keyword evidence="3" id="KW-1185">Reference proteome</keyword>
<dbReference type="OrthoDB" id="9938069at2"/>
<proteinExistence type="predicted"/>
<dbReference type="Proteomes" id="UP000254968">
    <property type="component" value="Unassembled WGS sequence"/>
</dbReference>
<dbReference type="EMBL" id="UGNV01000002">
    <property type="protein sequence ID" value="STX55465.1"/>
    <property type="molecule type" value="Genomic_DNA"/>
</dbReference>